<evidence type="ECO:0000313" key="2">
    <source>
        <dbReference type="Proteomes" id="UP001255601"/>
    </source>
</evidence>
<comment type="caution">
    <text evidence="1">The sequence shown here is derived from an EMBL/GenBank/DDBJ whole genome shotgun (WGS) entry which is preliminary data.</text>
</comment>
<proteinExistence type="predicted"/>
<evidence type="ECO:0000313" key="1">
    <source>
        <dbReference type="EMBL" id="MDR6101015.1"/>
    </source>
</evidence>
<name>A0AAJ2BJY1_9HYPH</name>
<protein>
    <submittedName>
        <fullName evidence="1">5-methylcytosine-specific restriction protein A</fullName>
        <ecNumber evidence="1">3.1.21.-</ecNumber>
    </submittedName>
</protein>
<gene>
    <name evidence="1" type="ORF">QE369_001193</name>
</gene>
<sequence length="120" mass="13722">MPSRAPSVCGHCGQAHESGVTCAAVARMARERKARFDQKRPNARARGYDREWEREAKAYLSLPENQFCQCGAKAVVVRHVKSIRLRPELRMDQSNWRPGCQRCNALDAAEDRRNSQRKPK</sequence>
<dbReference type="Proteomes" id="UP001255601">
    <property type="component" value="Unassembled WGS sequence"/>
</dbReference>
<keyword evidence="1" id="KW-0378">Hydrolase</keyword>
<dbReference type="AlphaFoldDB" id="A0AAJ2BJY1"/>
<organism evidence="1 2">
    <name type="scientific">Agrobacterium larrymoorei</name>
    <dbReference type="NCBI Taxonomy" id="160699"/>
    <lineage>
        <taxon>Bacteria</taxon>
        <taxon>Pseudomonadati</taxon>
        <taxon>Pseudomonadota</taxon>
        <taxon>Alphaproteobacteria</taxon>
        <taxon>Hyphomicrobiales</taxon>
        <taxon>Rhizobiaceae</taxon>
        <taxon>Rhizobium/Agrobacterium group</taxon>
        <taxon>Agrobacterium</taxon>
    </lineage>
</organism>
<dbReference type="EC" id="3.1.21.-" evidence="1"/>
<dbReference type="EMBL" id="JAVIZC010000001">
    <property type="protein sequence ID" value="MDR6101015.1"/>
    <property type="molecule type" value="Genomic_DNA"/>
</dbReference>
<dbReference type="RefSeq" id="WP_309769962.1">
    <property type="nucleotide sequence ID" value="NZ_JAVIZC010000001.1"/>
</dbReference>
<reference evidence="1" key="1">
    <citation type="submission" date="2023-08" db="EMBL/GenBank/DDBJ databases">
        <title>Functional and genomic diversity of the sorghum phyllosphere microbiome.</title>
        <authorList>
            <person name="Shade A."/>
        </authorList>
    </citation>
    <scope>NUCLEOTIDE SEQUENCE</scope>
    <source>
        <strain evidence="1">SORGH_AS_0974</strain>
    </source>
</reference>
<accession>A0AAJ2BJY1</accession>
<dbReference type="GO" id="GO:0016787">
    <property type="term" value="F:hydrolase activity"/>
    <property type="evidence" value="ECO:0007669"/>
    <property type="project" value="UniProtKB-KW"/>
</dbReference>